<dbReference type="Gene3D" id="2.70.130.10">
    <property type="entry name" value="Mannose-6-phosphate receptor binding domain"/>
    <property type="match status" value="1"/>
</dbReference>
<dbReference type="InterPro" id="IPR012913">
    <property type="entry name" value="OS9-like_dom"/>
</dbReference>
<dbReference type="PANTHER" id="PTHR15414">
    <property type="entry name" value="OS-9-RELATED"/>
    <property type="match status" value="1"/>
</dbReference>
<dbReference type="AlphaFoldDB" id="A0A8H7UE79"/>
<evidence type="ECO:0000256" key="6">
    <source>
        <dbReference type="ARBA" id="ARBA00022824"/>
    </source>
</evidence>
<evidence type="ECO:0000256" key="5">
    <source>
        <dbReference type="ARBA" id="ARBA00022734"/>
    </source>
</evidence>
<feature type="chain" id="PRO_5034766034" description="Protein OS-9 homolog" evidence="9">
    <location>
        <begin position="19"/>
        <end position="461"/>
    </location>
</feature>
<evidence type="ECO:0000313" key="12">
    <source>
        <dbReference type="Proteomes" id="UP000612746"/>
    </source>
</evidence>
<evidence type="ECO:0000256" key="8">
    <source>
        <dbReference type="SAM" id="MobiDB-lite"/>
    </source>
</evidence>
<evidence type="ECO:0000256" key="1">
    <source>
        <dbReference type="ARBA" id="ARBA00004367"/>
    </source>
</evidence>
<evidence type="ECO:0000259" key="10">
    <source>
        <dbReference type="PROSITE" id="PS51914"/>
    </source>
</evidence>
<dbReference type="InterPro" id="IPR009011">
    <property type="entry name" value="Man6P_isomerase_rcpt-bd_dom_sf"/>
</dbReference>
<dbReference type="PROSITE" id="PS51914">
    <property type="entry name" value="MRH"/>
    <property type="match status" value="1"/>
</dbReference>
<proteinExistence type="inferred from homology"/>
<organism evidence="11 12">
    <name type="scientific">Umbelopsis vinacea</name>
    <dbReference type="NCBI Taxonomy" id="44442"/>
    <lineage>
        <taxon>Eukaryota</taxon>
        <taxon>Fungi</taxon>
        <taxon>Fungi incertae sedis</taxon>
        <taxon>Mucoromycota</taxon>
        <taxon>Mucoromycotina</taxon>
        <taxon>Umbelopsidomycetes</taxon>
        <taxon>Umbelopsidales</taxon>
        <taxon>Umbelopsidaceae</taxon>
        <taxon>Umbelopsis</taxon>
    </lineage>
</organism>
<dbReference type="GO" id="GO:0030970">
    <property type="term" value="P:retrograde protein transport, ER to cytosol"/>
    <property type="evidence" value="ECO:0007669"/>
    <property type="project" value="TreeGrafter"/>
</dbReference>
<keyword evidence="12" id="KW-1185">Reference proteome</keyword>
<protein>
    <recommendedName>
        <fullName evidence="3">Protein OS-9 homolog</fullName>
    </recommendedName>
</protein>
<dbReference type="Proteomes" id="UP000612746">
    <property type="component" value="Unassembled WGS sequence"/>
</dbReference>
<sequence length="461" mass="52497">MLIKGVVGLTLLASTALASNFFVHEDVLAHPMYSISLGQNPISNSTAQQLLKAESTDHSELRNPSQQLQSIFKTEDTHTHLVMKSKLGQSYLCQIPITKSNTTDTNEEESEIKISDAERKKRGLQLLAPLYNQCIYGWPRSYWAYEYCHLQHVKQFHAPPNSQGHVYPPGSDPENKQFVGGIEYVLGRFNGDNKIPSSEVAEANNKEVLLQTEVHTFGQRSYLSQRWSFGDKCDLTGRPREVNIQFHCSMQNEDEIVSMHEFATCEYQMVIATPRLCQDIAFVPRARQDIHHIQCDPIISDSQFQEIEADQVNEDVHIVVDKHVERKSDSTSGVTSDEGDLQQVVDEKEIDADDLASKIASLEQDMKDSFAQHDQSEDDKAPRIHLLDTEFVNGMTLKDFMSSKSLEQQLEEITKILMEKISADKPAIETKQQRQFTARVQENLKAYKQKFKDDDDEEDRS</sequence>
<dbReference type="GO" id="GO:0030968">
    <property type="term" value="P:endoplasmic reticulum unfolded protein response"/>
    <property type="evidence" value="ECO:0007669"/>
    <property type="project" value="InterPro"/>
</dbReference>
<comment type="similarity">
    <text evidence="2">Belongs to the OS-9 family.</text>
</comment>
<feature type="region of interest" description="Disordered" evidence="8">
    <location>
        <begin position="327"/>
        <end position="347"/>
    </location>
</feature>
<accession>A0A8H7UE79</accession>
<dbReference type="PANTHER" id="PTHR15414:SF0">
    <property type="entry name" value="ENDOPLASMIC RETICULUM LECTIN 1"/>
    <property type="match status" value="1"/>
</dbReference>
<keyword evidence="7" id="KW-1015">Disulfide bond</keyword>
<dbReference type="InterPro" id="IPR044865">
    <property type="entry name" value="MRH_dom"/>
</dbReference>
<evidence type="ECO:0000256" key="4">
    <source>
        <dbReference type="ARBA" id="ARBA00022729"/>
    </source>
</evidence>
<comment type="caution">
    <text evidence="11">The sequence shown here is derived from an EMBL/GenBank/DDBJ whole genome shotgun (WGS) entry which is preliminary data.</text>
</comment>
<dbReference type="GO" id="GO:0030246">
    <property type="term" value="F:carbohydrate binding"/>
    <property type="evidence" value="ECO:0007669"/>
    <property type="project" value="UniProtKB-KW"/>
</dbReference>
<comment type="subcellular location">
    <subcellularLocation>
        <location evidence="1">Endoplasmic reticulum membrane</location>
        <topology evidence="1">Peripheral membrane protein</topology>
        <orientation evidence="1">Lumenal side</orientation>
    </subcellularLocation>
</comment>
<keyword evidence="6" id="KW-0256">Endoplasmic reticulum</keyword>
<feature type="signal peptide" evidence="9">
    <location>
        <begin position="1"/>
        <end position="18"/>
    </location>
</feature>
<dbReference type="SUPFAM" id="SSF50911">
    <property type="entry name" value="Mannose 6-phosphate receptor domain"/>
    <property type="match status" value="1"/>
</dbReference>
<dbReference type="InterPro" id="IPR045149">
    <property type="entry name" value="OS-9-like"/>
</dbReference>
<dbReference type="Pfam" id="PF07915">
    <property type="entry name" value="PRKCSH"/>
    <property type="match status" value="1"/>
</dbReference>
<evidence type="ECO:0000256" key="7">
    <source>
        <dbReference type="ARBA" id="ARBA00023157"/>
    </source>
</evidence>
<gene>
    <name evidence="11" type="ORF">INT44_007327</name>
</gene>
<evidence type="ECO:0000256" key="9">
    <source>
        <dbReference type="SAM" id="SignalP"/>
    </source>
</evidence>
<feature type="domain" description="MRH" evidence="10">
    <location>
        <begin position="132"/>
        <end position="279"/>
    </location>
</feature>
<dbReference type="EMBL" id="JAEPRA010000013">
    <property type="protein sequence ID" value="KAG2176663.1"/>
    <property type="molecule type" value="Genomic_DNA"/>
</dbReference>
<dbReference type="GO" id="GO:0005789">
    <property type="term" value="C:endoplasmic reticulum membrane"/>
    <property type="evidence" value="ECO:0007669"/>
    <property type="project" value="UniProtKB-SubCell"/>
</dbReference>
<evidence type="ECO:0000313" key="11">
    <source>
        <dbReference type="EMBL" id="KAG2176663.1"/>
    </source>
</evidence>
<name>A0A8H7UE79_9FUNG</name>
<evidence type="ECO:0000256" key="3">
    <source>
        <dbReference type="ARBA" id="ARBA00018727"/>
    </source>
</evidence>
<reference evidence="11" key="1">
    <citation type="submission" date="2020-12" db="EMBL/GenBank/DDBJ databases">
        <title>Metabolic potential, ecology and presence of endohyphal bacteria is reflected in genomic diversity of Mucoromycotina.</title>
        <authorList>
            <person name="Muszewska A."/>
            <person name="Okrasinska A."/>
            <person name="Steczkiewicz K."/>
            <person name="Drgas O."/>
            <person name="Orlowska M."/>
            <person name="Perlinska-Lenart U."/>
            <person name="Aleksandrzak-Piekarczyk T."/>
            <person name="Szatraj K."/>
            <person name="Zielenkiewicz U."/>
            <person name="Pilsyk S."/>
            <person name="Malc E."/>
            <person name="Mieczkowski P."/>
            <person name="Kruszewska J.S."/>
            <person name="Biernat P."/>
            <person name="Pawlowska J."/>
        </authorList>
    </citation>
    <scope>NUCLEOTIDE SEQUENCE</scope>
    <source>
        <strain evidence="11">WA0000051536</strain>
    </source>
</reference>
<dbReference type="OrthoDB" id="448954at2759"/>
<evidence type="ECO:0000256" key="2">
    <source>
        <dbReference type="ARBA" id="ARBA00009918"/>
    </source>
</evidence>
<dbReference type="GO" id="GO:0005788">
    <property type="term" value="C:endoplasmic reticulum lumen"/>
    <property type="evidence" value="ECO:0007669"/>
    <property type="project" value="TreeGrafter"/>
</dbReference>
<keyword evidence="4 9" id="KW-0732">Signal</keyword>
<keyword evidence="5" id="KW-0430">Lectin</keyword>